<proteinExistence type="predicted"/>
<evidence type="ECO:0000313" key="3">
    <source>
        <dbReference type="Proteomes" id="UP001157418"/>
    </source>
</evidence>
<reference evidence="2 3" key="1">
    <citation type="submission" date="2022-01" db="EMBL/GenBank/DDBJ databases">
        <authorList>
            <person name="Xiong W."/>
            <person name="Schranz E."/>
        </authorList>
    </citation>
    <scope>NUCLEOTIDE SEQUENCE [LARGE SCALE GENOMIC DNA]</scope>
</reference>
<evidence type="ECO:0000313" key="2">
    <source>
        <dbReference type="EMBL" id="CAH1447150.1"/>
    </source>
</evidence>
<accession>A0AAU9PC50</accession>
<name>A0AAU9PC50_9ASTR</name>
<sequence>MCGCRRGEWKTGDPGAGCRWKVCLRGTGATAEHAQAMHDVIKSFMEMDFASYLLLGELDIGGLRQICDDPDSEEGHPEGGTSHAGPSSTPQ</sequence>
<feature type="region of interest" description="Disordered" evidence="1">
    <location>
        <begin position="65"/>
        <end position="91"/>
    </location>
</feature>
<organism evidence="2 3">
    <name type="scientific">Lactuca virosa</name>
    <dbReference type="NCBI Taxonomy" id="75947"/>
    <lineage>
        <taxon>Eukaryota</taxon>
        <taxon>Viridiplantae</taxon>
        <taxon>Streptophyta</taxon>
        <taxon>Embryophyta</taxon>
        <taxon>Tracheophyta</taxon>
        <taxon>Spermatophyta</taxon>
        <taxon>Magnoliopsida</taxon>
        <taxon>eudicotyledons</taxon>
        <taxon>Gunneridae</taxon>
        <taxon>Pentapetalae</taxon>
        <taxon>asterids</taxon>
        <taxon>campanulids</taxon>
        <taxon>Asterales</taxon>
        <taxon>Asteraceae</taxon>
        <taxon>Cichorioideae</taxon>
        <taxon>Cichorieae</taxon>
        <taxon>Lactucinae</taxon>
        <taxon>Lactuca</taxon>
    </lineage>
</organism>
<keyword evidence="3" id="KW-1185">Reference proteome</keyword>
<comment type="caution">
    <text evidence="2">The sequence shown here is derived from an EMBL/GenBank/DDBJ whole genome shotgun (WGS) entry which is preliminary data.</text>
</comment>
<dbReference type="AlphaFoldDB" id="A0AAU9PC50"/>
<dbReference type="EMBL" id="CAKMRJ010005523">
    <property type="protein sequence ID" value="CAH1447150.1"/>
    <property type="molecule type" value="Genomic_DNA"/>
</dbReference>
<gene>
    <name evidence="2" type="ORF">LVIROSA_LOCUS32786</name>
</gene>
<evidence type="ECO:0000256" key="1">
    <source>
        <dbReference type="SAM" id="MobiDB-lite"/>
    </source>
</evidence>
<dbReference type="Proteomes" id="UP001157418">
    <property type="component" value="Unassembled WGS sequence"/>
</dbReference>
<protein>
    <submittedName>
        <fullName evidence="2">Uncharacterized protein</fullName>
    </submittedName>
</protein>